<protein>
    <submittedName>
        <fullName evidence="1">Uncharacterized protein</fullName>
    </submittedName>
</protein>
<gene>
    <name evidence="1" type="ORF">FHS88_004155</name>
</gene>
<dbReference type="Proteomes" id="UP000562254">
    <property type="component" value="Unassembled WGS sequence"/>
</dbReference>
<dbReference type="RefSeq" id="WP_184487333.1">
    <property type="nucleotide sequence ID" value="NZ_JACIJE010000048.1"/>
</dbReference>
<dbReference type="AlphaFoldDB" id="A0A840XTG6"/>
<evidence type="ECO:0000313" key="2">
    <source>
        <dbReference type="Proteomes" id="UP000562254"/>
    </source>
</evidence>
<sequence>MATPALHPGRSRNFHHLRGRYLDEVDGAPSSSAYRTRFGSLLRAYQLVGFSPDRDYRYVEVNRALRRLHPEIVAQAMAGIRDVGGAVEQDPATDLLTVNGEFTVSIVLARCQETPSGTVRWHIRLDTGLAPDITVAVRMAPGNASIRDYYLLPRRDATLDRLRIGETNDLLLEAFRFDTLDALADLARRVSIMEAA</sequence>
<name>A0A840XTG6_9PROT</name>
<organism evidence="1 2">
    <name type="scientific">Neoroseomonas alkaliterrae</name>
    <dbReference type="NCBI Taxonomy" id="1452450"/>
    <lineage>
        <taxon>Bacteria</taxon>
        <taxon>Pseudomonadati</taxon>
        <taxon>Pseudomonadota</taxon>
        <taxon>Alphaproteobacteria</taxon>
        <taxon>Acetobacterales</taxon>
        <taxon>Acetobacteraceae</taxon>
        <taxon>Neoroseomonas</taxon>
    </lineage>
</organism>
<reference evidence="1 2" key="1">
    <citation type="submission" date="2020-08" db="EMBL/GenBank/DDBJ databases">
        <title>Genomic Encyclopedia of Type Strains, Phase IV (KMG-IV): sequencing the most valuable type-strain genomes for metagenomic binning, comparative biology and taxonomic classification.</title>
        <authorList>
            <person name="Goeker M."/>
        </authorList>
    </citation>
    <scope>NUCLEOTIDE SEQUENCE [LARGE SCALE GENOMIC DNA]</scope>
    <source>
        <strain evidence="1 2">DSM 25895</strain>
    </source>
</reference>
<evidence type="ECO:0000313" key="1">
    <source>
        <dbReference type="EMBL" id="MBB5691988.1"/>
    </source>
</evidence>
<dbReference type="EMBL" id="JACIJE010000048">
    <property type="protein sequence ID" value="MBB5691988.1"/>
    <property type="molecule type" value="Genomic_DNA"/>
</dbReference>
<comment type="caution">
    <text evidence="1">The sequence shown here is derived from an EMBL/GenBank/DDBJ whole genome shotgun (WGS) entry which is preliminary data.</text>
</comment>
<accession>A0A840XTG6</accession>
<proteinExistence type="predicted"/>
<keyword evidence="2" id="KW-1185">Reference proteome</keyword>